<dbReference type="InterPro" id="IPR002156">
    <property type="entry name" value="RNaseH_domain"/>
</dbReference>
<dbReference type="GO" id="GO:0004523">
    <property type="term" value="F:RNA-DNA hybrid ribonuclease activity"/>
    <property type="evidence" value="ECO:0007669"/>
    <property type="project" value="InterPro"/>
</dbReference>
<dbReference type="PANTHER" id="PTHR48475:SF2">
    <property type="entry name" value="RIBONUCLEASE H"/>
    <property type="match status" value="1"/>
</dbReference>
<evidence type="ECO:0000313" key="3">
    <source>
        <dbReference type="Proteomes" id="UP000515124"/>
    </source>
</evidence>
<dbReference type="GO" id="GO:0003676">
    <property type="term" value="F:nucleic acid binding"/>
    <property type="evidence" value="ECO:0007669"/>
    <property type="project" value="InterPro"/>
</dbReference>
<organism evidence="3 4">
    <name type="scientific">Prunus avium</name>
    <name type="common">Cherry</name>
    <name type="synonym">Cerasus avium</name>
    <dbReference type="NCBI Taxonomy" id="42229"/>
    <lineage>
        <taxon>Eukaryota</taxon>
        <taxon>Viridiplantae</taxon>
        <taxon>Streptophyta</taxon>
        <taxon>Embryophyta</taxon>
        <taxon>Tracheophyta</taxon>
        <taxon>Spermatophyta</taxon>
        <taxon>Magnoliopsida</taxon>
        <taxon>eudicotyledons</taxon>
        <taxon>Gunneridae</taxon>
        <taxon>Pentapetalae</taxon>
        <taxon>rosids</taxon>
        <taxon>fabids</taxon>
        <taxon>Rosales</taxon>
        <taxon>Rosaceae</taxon>
        <taxon>Amygdaloideae</taxon>
        <taxon>Amygdaleae</taxon>
        <taxon>Prunus</taxon>
    </lineage>
</organism>
<dbReference type="PANTHER" id="PTHR48475">
    <property type="entry name" value="RIBONUCLEASE H"/>
    <property type="match status" value="1"/>
</dbReference>
<dbReference type="InterPro" id="IPR000477">
    <property type="entry name" value="RT_dom"/>
</dbReference>
<keyword evidence="3" id="KW-1185">Reference proteome</keyword>
<dbReference type="PROSITE" id="PS50878">
    <property type="entry name" value="RT_POL"/>
    <property type="match status" value="1"/>
</dbReference>
<dbReference type="RefSeq" id="XP_021802905.1">
    <property type="nucleotide sequence ID" value="XM_021947213.1"/>
</dbReference>
<dbReference type="InterPro" id="IPR036397">
    <property type="entry name" value="RNaseH_sf"/>
</dbReference>
<dbReference type="KEGG" id="pavi:110746996"/>
<dbReference type="GeneID" id="110746996"/>
<proteinExistence type="predicted"/>
<feature type="domain" description="RNase H type-1" evidence="2">
    <location>
        <begin position="426"/>
        <end position="555"/>
    </location>
</feature>
<dbReference type="Gene3D" id="3.30.420.10">
    <property type="entry name" value="Ribonuclease H-like superfamily/Ribonuclease H"/>
    <property type="match status" value="2"/>
</dbReference>
<dbReference type="Proteomes" id="UP000515124">
    <property type="component" value="Unplaced"/>
</dbReference>
<dbReference type="SUPFAM" id="SSF53098">
    <property type="entry name" value="Ribonuclease H-like"/>
    <property type="match status" value="2"/>
</dbReference>
<accession>A0A6P5RDC7</accession>
<dbReference type="CDD" id="cd09279">
    <property type="entry name" value="RNase_HI_like"/>
    <property type="match status" value="2"/>
</dbReference>
<feature type="domain" description="RNase H type-1" evidence="2">
    <location>
        <begin position="300"/>
        <end position="429"/>
    </location>
</feature>
<evidence type="ECO:0000313" key="4">
    <source>
        <dbReference type="RefSeq" id="XP_021802905.1"/>
    </source>
</evidence>
<reference evidence="4" key="1">
    <citation type="submission" date="2025-08" db="UniProtKB">
        <authorList>
            <consortium name="RefSeq"/>
        </authorList>
    </citation>
    <scope>IDENTIFICATION</scope>
</reference>
<protein>
    <submittedName>
        <fullName evidence="4">Uncharacterized protein LOC110746996</fullName>
    </submittedName>
</protein>
<dbReference type="AlphaFoldDB" id="A0A6P5RDC7"/>
<dbReference type="SUPFAM" id="SSF56672">
    <property type="entry name" value="DNA/RNA polymerases"/>
    <property type="match status" value="1"/>
</dbReference>
<dbReference type="InterPro" id="IPR043128">
    <property type="entry name" value="Rev_trsase/Diguanyl_cyclase"/>
</dbReference>
<name>A0A6P5RDC7_PRUAV</name>
<sequence length="578" mass="64260">MEVYVDDMLVKSKTADSHLHNISLMFRVLKKYKMRLNPSKCAFGVSSGKFLGFMISQRGIEDNPDKIKALLDMQTPKTQKDIQSLTGRVAALARFISKATDRCAPFFKALKGSKRQIVWIAECDRAFQDLKVYMSRAPLLSTPLPGEDLILYLSVSATALSSVLIRKSNGIELPIFYTSHALQDAEIRYPELKKLTYAHILPARKLRPYFQAHSIVVLTNQPLRQILQRPETSGRLVKWAIELSEFDIRYHPRPAEKGQAVADFISELTTSDKGGPADIALEPPSTASASHPTEGTFNPSIPLWTLYVDGSSNRQGSGAGLVLKAPDQTTIEYAIRFQFPASNNEVEYEALLAGLRLAREMGAQQLKVCSDSQLVVNQILTQFEAKDTSMAAYLTHARRLLHHFPAYQVQQIPRSENSHADALSRLASAIDDNIDGSSNRQGSGAGLVLKAPDQTTIEYAIRFQFPASNNEVEYEALLAGLRLAREMGAQQLKVCSDSQLVVNQILTQFEAKDTSMAAYLTHARRLLHHFPAYQVQQIPRSENSHADALSRLASAIDDNIGRHVPIEILSRRSTADTE</sequence>
<dbReference type="InterPro" id="IPR043502">
    <property type="entry name" value="DNA/RNA_pol_sf"/>
</dbReference>
<feature type="domain" description="Reverse transcriptase" evidence="1">
    <location>
        <begin position="1"/>
        <end position="55"/>
    </location>
</feature>
<dbReference type="Gene3D" id="3.30.70.270">
    <property type="match status" value="2"/>
</dbReference>
<dbReference type="InterPro" id="IPR012337">
    <property type="entry name" value="RNaseH-like_sf"/>
</dbReference>
<feature type="non-terminal residue" evidence="4">
    <location>
        <position position="578"/>
    </location>
</feature>
<dbReference type="Pfam" id="PF13456">
    <property type="entry name" value="RVT_3"/>
    <property type="match status" value="2"/>
</dbReference>
<evidence type="ECO:0000259" key="1">
    <source>
        <dbReference type="PROSITE" id="PS50878"/>
    </source>
</evidence>
<dbReference type="PROSITE" id="PS50879">
    <property type="entry name" value="RNASE_H_1"/>
    <property type="match status" value="2"/>
</dbReference>
<dbReference type="Pfam" id="PF17919">
    <property type="entry name" value="RT_RNaseH_2"/>
    <property type="match status" value="1"/>
</dbReference>
<evidence type="ECO:0000259" key="2">
    <source>
        <dbReference type="PROSITE" id="PS50879"/>
    </source>
</evidence>
<dbReference type="Pfam" id="PF00078">
    <property type="entry name" value="RVT_1"/>
    <property type="match status" value="1"/>
</dbReference>
<gene>
    <name evidence="4" type="primary">LOC110746996</name>
</gene>
<dbReference type="InterPro" id="IPR041577">
    <property type="entry name" value="RT_RNaseH_2"/>
</dbReference>